<evidence type="ECO:0000256" key="2">
    <source>
        <dbReference type="SAM" id="MobiDB-lite"/>
    </source>
</evidence>
<accession>A0A7J7D2J2</accession>
<dbReference type="Proteomes" id="UP000593562">
    <property type="component" value="Unassembled WGS sequence"/>
</dbReference>
<gene>
    <name evidence="3" type="ORF">HS088_TW11G00634</name>
</gene>
<dbReference type="InParanoid" id="A0A7J7D2J2"/>
<proteinExistence type="predicted"/>
<dbReference type="AlphaFoldDB" id="A0A7J7D2J2"/>
<dbReference type="EMBL" id="JAAARO010000011">
    <property type="protein sequence ID" value="KAF5740560.1"/>
    <property type="molecule type" value="Genomic_DNA"/>
</dbReference>
<evidence type="ECO:0000256" key="1">
    <source>
        <dbReference type="SAM" id="Coils"/>
    </source>
</evidence>
<comment type="caution">
    <text evidence="3">The sequence shown here is derived from an EMBL/GenBank/DDBJ whole genome shotgun (WGS) entry which is preliminary data.</text>
</comment>
<dbReference type="OrthoDB" id="689590at2759"/>
<feature type="coiled-coil region" evidence="1">
    <location>
        <begin position="503"/>
        <end position="551"/>
    </location>
</feature>
<feature type="coiled-coil region" evidence="1">
    <location>
        <begin position="140"/>
        <end position="244"/>
    </location>
</feature>
<feature type="coiled-coil region" evidence="1">
    <location>
        <begin position="273"/>
        <end position="447"/>
    </location>
</feature>
<keyword evidence="4" id="KW-1185">Reference proteome</keyword>
<dbReference type="FunCoup" id="A0A7J7D2J2">
    <property type="interactions" value="540"/>
</dbReference>
<evidence type="ECO:0000313" key="3">
    <source>
        <dbReference type="EMBL" id="KAF5740560.1"/>
    </source>
</evidence>
<name>A0A7J7D2J2_TRIWF</name>
<keyword evidence="1" id="KW-0175">Coiled coil</keyword>
<organism evidence="3 4">
    <name type="scientific">Tripterygium wilfordii</name>
    <name type="common">Thunder God vine</name>
    <dbReference type="NCBI Taxonomy" id="458696"/>
    <lineage>
        <taxon>Eukaryota</taxon>
        <taxon>Viridiplantae</taxon>
        <taxon>Streptophyta</taxon>
        <taxon>Embryophyta</taxon>
        <taxon>Tracheophyta</taxon>
        <taxon>Spermatophyta</taxon>
        <taxon>Magnoliopsida</taxon>
        <taxon>eudicotyledons</taxon>
        <taxon>Gunneridae</taxon>
        <taxon>Pentapetalae</taxon>
        <taxon>rosids</taxon>
        <taxon>fabids</taxon>
        <taxon>Celastrales</taxon>
        <taxon>Celastraceae</taxon>
        <taxon>Tripterygium</taxon>
    </lineage>
</organism>
<evidence type="ECO:0000313" key="4">
    <source>
        <dbReference type="Proteomes" id="UP000593562"/>
    </source>
</evidence>
<reference evidence="3 4" key="1">
    <citation type="journal article" date="2020" name="Nat. Commun.">
        <title>Genome of Tripterygium wilfordii and identification of cytochrome P450 involved in triptolide biosynthesis.</title>
        <authorList>
            <person name="Tu L."/>
            <person name="Su P."/>
            <person name="Zhang Z."/>
            <person name="Gao L."/>
            <person name="Wang J."/>
            <person name="Hu T."/>
            <person name="Zhou J."/>
            <person name="Zhang Y."/>
            <person name="Zhao Y."/>
            <person name="Liu Y."/>
            <person name="Song Y."/>
            <person name="Tong Y."/>
            <person name="Lu Y."/>
            <person name="Yang J."/>
            <person name="Xu C."/>
            <person name="Jia M."/>
            <person name="Peters R.J."/>
            <person name="Huang L."/>
            <person name="Gao W."/>
        </authorList>
    </citation>
    <scope>NUCLEOTIDE SEQUENCE [LARGE SCALE GENOMIC DNA]</scope>
    <source>
        <strain evidence="4">cv. XIE 37</strain>
        <tissue evidence="3">Leaf</tissue>
    </source>
</reference>
<sequence>MTKKKSNPQSKHLKNQEEAAVLDQPKALSTQSSMDDHEEKLQNLKSLNSLILKETVQKRQQVESLVKAKEGLQAGLTLAGEENVGLMLEKDLLLVFVETQMGFEFDGLVRQRSESESVIGLLKSEMNGVMSDLESERGKLRQVCQERDLLKGEMAKLNREYELLLEEKLEREEDIEAIRRESEVVKINLGEMEIVTENMKREIESIVKEKEEIEGEKKGQILVISELEKEVQKLNEIIRNLGKEGEVVHKKALDLEKIYSQAMEQKRVRENEFDALVAEKKEKENAFQRLREDKYSCETLYRMAQMEIENFRESREKLIQEKNEIEEAKLGKDREAVELHKEVGELRDIISELQESCRNQEEGNNQLLSEISRCRDVNAQVMFERDEAQKALDEERKNIVDLRSRVMEIEKKMEGTVAELACVSSSREKLIEEKGEMENQMRLVCEEKDLLQKNLLEVRQGICDLRAKMEALEFRSERALTMLKNTAAFVRLEKNGEGVLNNEQKLADQMESYAAELEAIKDAFTDKEMAVKDLKQQLECMQNSLARAHKRKSLWTVISSATTIFAAASVAYAAKGR</sequence>
<protein>
    <submittedName>
        <fullName evidence="3">Paramyosin</fullName>
    </submittedName>
</protein>
<feature type="region of interest" description="Disordered" evidence="2">
    <location>
        <begin position="1"/>
        <end position="39"/>
    </location>
</feature>